<gene>
    <name evidence="1" type="ORF">DPMN_010067</name>
</gene>
<reference evidence="1" key="2">
    <citation type="submission" date="2020-11" db="EMBL/GenBank/DDBJ databases">
        <authorList>
            <person name="McCartney M.A."/>
            <person name="Auch B."/>
            <person name="Kono T."/>
            <person name="Mallez S."/>
            <person name="Becker A."/>
            <person name="Gohl D.M."/>
            <person name="Silverstein K.A.T."/>
            <person name="Koren S."/>
            <person name="Bechman K.B."/>
            <person name="Herman A."/>
            <person name="Abrahante J.E."/>
            <person name="Garbe J."/>
        </authorList>
    </citation>
    <scope>NUCLEOTIDE SEQUENCE</scope>
    <source>
        <strain evidence="1">Duluth1</strain>
        <tissue evidence="1">Whole animal</tissue>
    </source>
</reference>
<dbReference type="AlphaFoldDB" id="A0A9D4RYU0"/>
<organism evidence="1 2">
    <name type="scientific">Dreissena polymorpha</name>
    <name type="common">Zebra mussel</name>
    <name type="synonym">Mytilus polymorpha</name>
    <dbReference type="NCBI Taxonomy" id="45954"/>
    <lineage>
        <taxon>Eukaryota</taxon>
        <taxon>Metazoa</taxon>
        <taxon>Spiralia</taxon>
        <taxon>Lophotrochozoa</taxon>
        <taxon>Mollusca</taxon>
        <taxon>Bivalvia</taxon>
        <taxon>Autobranchia</taxon>
        <taxon>Heteroconchia</taxon>
        <taxon>Euheterodonta</taxon>
        <taxon>Imparidentia</taxon>
        <taxon>Neoheterodontei</taxon>
        <taxon>Myida</taxon>
        <taxon>Dreissenoidea</taxon>
        <taxon>Dreissenidae</taxon>
        <taxon>Dreissena</taxon>
    </lineage>
</organism>
<protein>
    <submittedName>
        <fullName evidence="1">Uncharacterized protein</fullName>
    </submittedName>
</protein>
<dbReference type="Proteomes" id="UP000828390">
    <property type="component" value="Unassembled WGS sequence"/>
</dbReference>
<dbReference type="EMBL" id="JAIWYP010000001">
    <property type="protein sequence ID" value="KAH3886066.1"/>
    <property type="molecule type" value="Genomic_DNA"/>
</dbReference>
<proteinExistence type="predicted"/>
<evidence type="ECO:0000313" key="1">
    <source>
        <dbReference type="EMBL" id="KAH3886066.1"/>
    </source>
</evidence>
<sequence>MMSSYTRYRKLIHAALNLLEKKTLHEMKDILTKLQAFLKSDFDKYANLRAELKQLGDAIQDICDKSKQELSLKPALNVRTKYSS</sequence>
<reference evidence="1" key="1">
    <citation type="journal article" date="2019" name="bioRxiv">
        <title>The Genome of the Zebra Mussel, Dreissena polymorpha: A Resource for Invasive Species Research.</title>
        <authorList>
            <person name="McCartney M.A."/>
            <person name="Auch B."/>
            <person name="Kono T."/>
            <person name="Mallez S."/>
            <person name="Zhang Y."/>
            <person name="Obille A."/>
            <person name="Becker A."/>
            <person name="Abrahante J.E."/>
            <person name="Garbe J."/>
            <person name="Badalamenti J.P."/>
            <person name="Herman A."/>
            <person name="Mangelson H."/>
            <person name="Liachko I."/>
            <person name="Sullivan S."/>
            <person name="Sone E.D."/>
            <person name="Koren S."/>
            <person name="Silverstein K.A.T."/>
            <person name="Beckman K.B."/>
            <person name="Gohl D.M."/>
        </authorList>
    </citation>
    <scope>NUCLEOTIDE SEQUENCE</scope>
    <source>
        <strain evidence="1">Duluth1</strain>
        <tissue evidence="1">Whole animal</tissue>
    </source>
</reference>
<accession>A0A9D4RYU0</accession>
<evidence type="ECO:0000313" key="2">
    <source>
        <dbReference type="Proteomes" id="UP000828390"/>
    </source>
</evidence>
<name>A0A9D4RYU0_DREPO</name>
<keyword evidence="2" id="KW-1185">Reference proteome</keyword>
<comment type="caution">
    <text evidence="1">The sequence shown here is derived from an EMBL/GenBank/DDBJ whole genome shotgun (WGS) entry which is preliminary data.</text>
</comment>